<keyword evidence="1" id="KW-0479">Metal-binding</keyword>
<proteinExistence type="predicted"/>
<gene>
    <name evidence="3" type="ORF">GTA08_BOTSDO09659</name>
</gene>
<evidence type="ECO:0000259" key="2">
    <source>
        <dbReference type="PROSITE" id="PS50157"/>
    </source>
</evidence>
<dbReference type="OrthoDB" id="5399138at2759"/>
<name>A0A8H4IK20_9PEZI</name>
<dbReference type="AlphaFoldDB" id="A0A8H4IK20"/>
<protein>
    <recommendedName>
        <fullName evidence="2">C2H2-type domain-containing protein</fullName>
    </recommendedName>
</protein>
<dbReference type="Gene3D" id="3.30.160.60">
    <property type="entry name" value="Classic Zinc Finger"/>
    <property type="match status" value="1"/>
</dbReference>
<dbReference type="PROSITE" id="PS50157">
    <property type="entry name" value="ZINC_FINGER_C2H2_2"/>
    <property type="match status" value="1"/>
</dbReference>
<dbReference type="SMART" id="SM00355">
    <property type="entry name" value="ZnF_C2H2"/>
    <property type="match status" value="3"/>
</dbReference>
<sequence length="393" mass="44542">MDTGERPYQCTFCTDRFKTRYDWVRHEKTLHLSLEKWTCMPSGPIFYDDQRQKTQCALCGLDDPPEGHADTHRIRECTEGFSVARTFYRKDHLVQHLRLVHDVNNMIPSMQHWRSDINRVKARCGFCNERFTAWSDRNQHLAEHFKKGAEMKDWKGCRGLDPAFAAMVENAMPPYIIAEEAAAVHPFGAERIAAYGAAACSAKYPYQASSEQPSADDVRPTPFAILTARLGGYVKRAQQEGIILTDEMLQREARRIVYDDDDPWNQTAADNVDWLSMFKMGHGLLDESEVVNGICSDQLMHIEECCDMTWPEGDLIPFLSIDLDPLAILGPISMSPLDGTDPGPGMWTGSQNRIQWALQNPECLAEYMGRCRALRMKASMANTGPIQSDQAQL</sequence>
<dbReference type="GO" id="GO:0008270">
    <property type="term" value="F:zinc ion binding"/>
    <property type="evidence" value="ECO:0007669"/>
    <property type="project" value="UniProtKB-KW"/>
</dbReference>
<accession>A0A8H4IK20</accession>
<evidence type="ECO:0000256" key="1">
    <source>
        <dbReference type="PROSITE-ProRule" id="PRU00042"/>
    </source>
</evidence>
<keyword evidence="1" id="KW-0863">Zinc-finger</keyword>
<dbReference type="PANTHER" id="PTHR35391">
    <property type="entry name" value="C2H2-TYPE DOMAIN-CONTAINING PROTEIN-RELATED"/>
    <property type="match status" value="1"/>
</dbReference>
<dbReference type="InterPro" id="IPR036236">
    <property type="entry name" value="Znf_C2H2_sf"/>
</dbReference>
<dbReference type="PROSITE" id="PS00028">
    <property type="entry name" value="ZINC_FINGER_C2H2_1"/>
    <property type="match status" value="2"/>
</dbReference>
<feature type="domain" description="C2H2-type" evidence="2">
    <location>
        <begin position="8"/>
        <end position="36"/>
    </location>
</feature>
<evidence type="ECO:0000313" key="3">
    <source>
        <dbReference type="EMBL" id="KAF4302219.1"/>
    </source>
</evidence>
<keyword evidence="4" id="KW-1185">Reference proteome</keyword>
<keyword evidence="1" id="KW-0862">Zinc</keyword>
<dbReference type="Proteomes" id="UP000572817">
    <property type="component" value="Unassembled WGS sequence"/>
</dbReference>
<organism evidence="3 4">
    <name type="scientific">Botryosphaeria dothidea</name>
    <dbReference type="NCBI Taxonomy" id="55169"/>
    <lineage>
        <taxon>Eukaryota</taxon>
        <taxon>Fungi</taxon>
        <taxon>Dikarya</taxon>
        <taxon>Ascomycota</taxon>
        <taxon>Pezizomycotina</taxon>
        <taxon>Dothideomycetes</taxon>
        <taxon>Dothideomycetes incertae sedis</taxon>
        <taxon>Botryosphaeriales</taxon>
        <taxon>Botryosphaeriaceae</taxon>
        <taxon>Botryosphaeria</taxon>
    </lineage>
</organism>
<dbReference type="SUPFAM" id="SSF57667">
    <property type="entry name" value="beta-beta-alpha zinc fingers"/>
    <property type="match status" value="1"/>
</dbReference>
<dbReference type="InterPro" id="IPR013087">
    <property type="entry name" value="Znf_C2H2_type"/>
</dbReference>
<reference evidence="3" key="1">
    <citation type="submission" date="2020-04" db="EMBL/GenBank/DDBJ databases">
        <title>Genome Assembly and Annotation of Botryosphaeria dothidea sdau 11-99, a Latent Pathogen of Apple Fruit Ring Rot in China.</title>
        <authorList>
            <person name="Yu C."/>
            <person name="Diao Y."/>
            <person name="Lu Q."/>
            <person name="Zhao J."/>
            <person name="Cui S."/>
            <person name="Peng C."/>
            <person name="He B."/>
            <person name="Liu H."/>
        </authorList>
    </citation>
    <scope>NUCLEOTIDE SEQUENCE [LARGE SCALE GENOMIC DNA]</scope>
    <source>
        <strain evidence="3">Sdau11-99</strain>
    </source>
</reference>
<dbReference type="EMBL" id="WWBZ02000073">
    <property type="protein sequence ID" value="KAF4302219.1"/>
    <property type="molecule type" value="Genomic_DNA"/>
</dbReference>
<evidence type="ECO:0000313" key="4">
    <source>
        <dbReference type="Proteomes" id="UP000572817"/>
    </source>
</evidence>
<comment type="caution">
    <text evidence="3">The sequence shown here is derived from an EMBL/GenBank/DDBJ whole genome shotgun (WGS) entry which is preliminary data.</text>
</comment>
<dbReference type="PANTHER" id="PTHR35391:SF3">
    <property type="entry name" value="FINGER DOMAIN PROTEIN, PUTATIVE (AFU_ORTHOLOGUE AFUA_8G04300)-RELATED"/>
    <property type="match status" value="1"/>
</dbReference>